<dbReference type="Proteomes" id="UP001381693">
    <property type="component" value="Unassembled WGS sequence"/>
</dbReference>
<evidence type="ECO:0000256" key="4">
    <source>
        <dbReference type="ARBA" id="ARBA00023054"/>
    </source>
</evidence>
<dbReference type="PANTHER" id="PTHR47221">
    <property type="entry name" value="FIBRINOGEN ALPHA CHAIN"/>
    <property type="match status" value="1"/>
</dbReference>
<dbReference type="InterPro" id="IPR037579">
    <property type="entry name" value="FIB_ANG-like"/>
</dbReference>
<proteinExistence type="predicted"/>
<dbReference type="GO" id="GO:0005576">
    <property type="term" value="C:extracellular region"/>
    <property type="evidence" value="ECO:0007669"/>
    <property type="project" value="UniProtKB-SubCell"/>
</dbReference>
<keyword evidence="5" id="KW-1015">Disulfide bond</keyword>
<name>A0AAN8WTS2_HALRR</name>
<dbReference type="EMBL" id="JAXCGZ010019348">
    <property type="protein sequence ID" value="KAK7066199.1"/>
    <property type="molecule type" value="Genomic_DNA"/>
</dbReference>
<dbReference type="AlphaFoldDB" id="A0AAN8WTS2"/>
<evidence type="ECO:0000256" key="3">
    <source>
        <dbReference type="ARBA" id="ARBA00022729"/>
    </source>
</evidence>
<evidence type="ECO:0000256" key="2">
    <source>
        <dbReference type="ARBA" id="ARBA00022525"/>
    </source>
</evidence>
<comment type="caution">
    <text evidence="10">The sequence shown here is derived from an EMBL/GenBank/DDBJ whole genome shotgun (WGS) entry which is preliminary data.</text>
</comment>
<evidence type="ECO:0000313" key="11">
    <source>
        <dbReference type="Proteomes" id="UP001381693"/>
    </source>
</evidence>
<keyword evidence="11" id="KW-1185">Reference proteome</keyword>
<accession>A0AAN8WTS2</accession>
<keyword evidence="4 7" id="KW-0175">Coiled coil</keyword>
<dbReference type="CDD" id="cd00087">
    <property type="entry name" value="FReD"/>
    <property type="match status" value="1"/>
</dbReference>
<feature type="chain" id="PRO_5042874566" evidence="8">
    <location>
        <begin position="21"/>
        <end position="321"/>
    </location>
</feature>
<keyword evidence="6" id="KW-0325">Glycoprotein</keyword>
<keyword evidence="2" id="KW-0964">Secreted</keyword>
<dbReference type="InterPro" id="IPR036056">
    <property type="entry name" value="Fibrinogen-like_C"/>
</dbReference>
<feature type="signal peptide" evidence="8">
    <location>
        <begin position="1"/>
        <end position="20"/>
    </location>
</feature>
<organism evidence="10 11">
    <name type="scientific">Halocaridina rubra</name>
    <name type="common">Hawaiian red shrimp</name>
    <dbReference type="NCBI Taxonomy" id="373956"/>
    <lineage>
        <taxon>Eukaryota</taxon>
        <taxon>Metazoa</taxon>
        <taxon>Ecdysozoa</taxon>
        <taxon>Arthropoda</taxon>
        <taxon>Crustacea</taxon>
        <taxon>Multicrustacea</taxon>
        <taxon>Malacostraca</taxon>
        <taxon>Eumalacostraca</taxon>
        <taxon>Eucarida</taxon>
        <taxon>Decapoda</taxon>
        <taxon>Pleocyemata</taxon>
        <taxon>Caridea</taxon>
        <taxon>Atyoidea</taxon>
        <taxon>Atyidae</taxon>
        <taxon>Halocaridina</taxon>
    </lineage>
</organism>
<sequence length="321" mass="36431">MAWRLVPATVVLILLRIALGSNGPTVSRSATVPRLPSQSFQSNVASSLDTILSKLEANHRELTSSISEMTRVARETQMEMTDLQEDMELLLGQMYKPSCQEIAQDQHEGVAWETNKASVGVFTVKPPKYRPTEVRCEIERGAVGWTVMLSRTNGIELFNRTYKEYQEGFGHPTGDYWIGNDFLHRLTTWKPHQLRVVMEDWDGQKTWAQYNRFRVAGPEDSYRITIEQFEADSAAGDGMEIHNGMLFSTYDRDDDNNKDGNCAQLFGGGGGWWYNNCYHVLPTGRYRSSGGMEYGGVAWYPWRSVKHSLKAISLLLRRSSP</sequence>
<dbReference type="Pfam" id="PF00147">
    <property type="entry name" value="Fibrinogen_C"/>
    <property type="match status" value="1"/>
</dbReference>
<evidence type="ECO:0000256" key="8">
    <source>
        <dbReference type="SAM" id="SignalP"/>
    </source>
</evidence>
<keyword evidence="3 8" id="KW-0732">Signal</keyword>
<dbReference type="InterPro" id="IPR014716">
    <property type="entry name" value="Fibrinogen_a/b/g_C_1"/>
</dbReference>
<feature type="domain" description="Fibrinogen C-terminal" evidence="9">
    <location>
        <begin position="90"/>
        <end position="320"/>
    </location>
</feature>
<evidence type="ECO:0000256" key="7">
    <source>
        <dbReference type="SAM" id="Coils"/>
    </source>
</evidence>
<dbReference type="Gene3D" id="3.90.215.10">
    <property type="entry name" value="Gamma Fibrinogen, chain A, domain 1"/>
    <property type="match status" value="1"/>
</dbReference>
<dbReference type="InterPro" id="IPR002181">
    <property type="entry name" value="Fibrinogen_a/b/g_C_dom"/>
</dbReference>
<evidence type="ECO:0000256" key="5">
    <source>
        <dbReference type="ARBA" id="ARBA00023157"/>
    </source>
</evidence>
<dbReference type="PROSITE" id="PS51406">
    <property type="entry name" value="FIBRINOGEN_C_2"/>
    <property type="match status" value="1"/>
</dbReference>
<comment type="subcellular location">
    <subcellularLocation>
        <location evidence="1">Secreted</location>
    </subcellularLocation>
</comment>
<evidence type="ECO:0000256" key="1">
    <source>
        <dbReference type="ARBA" id="ARBA00004613"/>
    </source>
</evidence>
<dbReference type="SUPFAM" id="SSF56496">
    <property type="entry name" value="Fibrinogen C-terminal domain-like"/>
    <property type="match status" value="1"/>
</dbReference>
<dbReference type="PANTHER" id="PTHR47221:SF6">
    <property type="entry name" value="FIBRINOGEN ALPHA CHAIN"/>
    <property type="match status" value="1"/>
</dbReference>
<evidence type="ECO:0000256" key="6">
    <source>
        <dbReference type="ARBA" id="ARBA00023180"/>
    </source>
</evidence>
<feature type="coiled-coil region" evidence="7">
    <location>
        <begin position="52"/>
        <end position="93"/>
    </location>
</feature>
<gene>
    <name evidence="10" type="primary">MFAP4_1</name>
    <name evidence="10" type="ORF">SK128_009402</name>
</gene>
<evidence type="ECO:0000313" key="10">
    <source>
        <dbReference type="EMBL" id="KAK7066199.1"/>
    </source>
</evidence>
<evidence type="ECO:0000259" key="9">
    <source>
        <dbReference type="PROSITE" id="PS51406"/>
    </source>
</evidence>
<dbReference type="SMART" id="SM00186">
    <property type="entry name" value="FBG"/>
    <property type="match status" value="1"/>
</dbReference>
<reference evidence="10 11" key="1">
    <citation type="submission" date="2023-11" db="EMBL/GenBank/DDBJ databases">
        <title>Halocaridina rubra genome assembly.</title>
        <authorList>
            <person name="Smith C."/>
        </authorList>
    </citation>
    <scope>NUCLEOTIDE SEQUENCE [LARGE SCALE GENOMIC DNA]</scope>
    <source>
        <strain evidence="10">EP-1</strain>
        <tissue evidence="10">Whole</tissue>
    </source>
</reference>
<protein>
    <submittedName>
        <fullName evidence="10">Microfibrillar-associated protein 4</fullName>
    </submittedName>
</protein>